<keyword evidence="1 7" id="KW-1003">Cell membrane</keyword>
<evidence type="ECO:0000256" key="3">
    <source>
        <dbReference type="ARBA" id="ARBA00022989"/>
    </source>
</evidence>
<dbReference type="RefSeq" id="WP_377284809.1">
    <property type="nucleotide sequence ID" value="NZ_JBHSBM010000005.1"/>
</dbReference>
<keyword evidence="6 7" id="KW-0961">Cell wall biogenesis/degradation</keyword>
<dbReference type="NCBIfam" id="TIGR00247">
    <property type="entry name" value="endolytic transglycosylase MltG"/>
    <property type="match status" value="1"/>
</dbReference>
<keyword evidence="5 7" id="KW-0456">Lyase</keyword>
<feature type="site" description="Important for catalytic activity" evidence="7">
    <location>
        <position position="258"/>
    </location>
</feature>
<dbReference type="HAMAP" id="MF_02065">
    <property type="entry name" value="MltG"/>
    <property type="match status" value="1"/>
</dbReference>
<evidence type="ECO:0000259" key="8">
    <source>
        <dbReference type="PROSITE" id="PS51737"/>
    </source>
</evidence>
<dbReference type="CDD" id="cd08010">
    <property type="entry name" value="MltG_like"/>
    <property type="match status" value="1"/>
</dbReference>
<evidence type="ECO:0000256" key="7">
    <source>
        <dbReference type="HAMAP-Rule" id="MF_02065"/>
    </source>
</evidence>
<evidence type="ECO:0000256" key="5">
    <source>
        <dbReference type="ARBA" id="ARBA00023239"/>
    </source>
</evidence>
<keyword evidence="10" id="KW-1185">Reference proteome</keyword>
<name>A0ABV8I4I9_9ACTN</name>
<dbReference type="InterPro" id="IPR011109">
    <property type="entry name" value="DNA_bind_recombinase_dom"/>
</dbReference>
<accession>A0ABV8I4I9</accession>
<evidence type="ECO:0000313" key="10">
    <source>
        <dbReference type="Proteomes" id="UP001595850"/>
    </source>
</evidence>
<evidence type="ECO:0000313" key="9">
    <source>
        <dbReference type="EMBL" id="MFC4056850.1"/>
    </source>
</evidence>
<proteinExistence type="inferred from homology"/>
<dbReference type="PANTHER" id="PTHR30518">
    <property type="entry name" value="ENDOLYTIC MUREIN TRANSGLYCOSYLASE"/>
    <property type="match status" value="1"/>
</dbReference>
<dbReference type="InterPro" id="IPR003770">
    <property type="entry name" value="MLTG-like"/>
</dbReference>
<dbReference type="Proteomes" id="UP001595850">
    <property type="component" value="Unassembled WGS sequence"/>
</dbReference>
<dbReference type="Pfam" id="PF02618">
    <property type="entry name" value="YceG"/>
    <property type="match status" value="1"/>
</dbReference>
<comment type="function">
    <text evidence="7">Functions as a peptidoglycan terminase that cleaves nascent peptidoglycan strands endolytically to terminate their elongation.</text>
</comment>
<evidence type="ECO:0000256" key="1">
    <source>
        <dbReference type="ARBA" id="ARBA00022475"/>
    </source>
</evidence>
<keyword evidence="4 7" id="KW-0472">Membrane</keyword>
<sequence length="379" mass="41595">MSDLDLVLGADEDARARGRSRGRSRRRRRRRGRGRFLAPLLALVVLAGVLGGGGYYGYLWLSDVMVPDDFTGQGTGEVTVRIEEGQSATDVARVLEEQGVVASARAFTNAIDAAGKSGALQPGRYTLRERMSAQAAVALLTDPDNRHRGTVLVKEGWRLSQIIDALAEATGKPEAEFEAAARDAEALELPAAARGRLEGYAFPATYEFTPDMTAADILAAMVDRYRRAAEETSLEAEAERLGRTPHEIMTIASIVQAEAGRPQDMPKMARVIYNRLALKPPMKLQMDSTVFYGLNAYGIAATDKQTESRSKYNTYRYGGLPPGPIGNPGQAAIEAALHPAEGRWLWFVTTDPARRITEFTDKESEFWRLRTKFNKRNGG</sequence>
<dbReference type="EC" id="4.2.2.29" evidence="7"/>
<organism evidence="9 10">
    <name type="scientific">Planomonospora corallina</name>
    <dbReference type="NCBI Taxonomy" id="1806052"/>
    <lineage>
        <taxon>Bacteria</taxon>
        <taxon>Bacillati</taxon>
        <taxon>Actinomycetota</taxon>
        <taxon>Actinomycetes</taxon>
        <taxon>Streptosporangiales</taxon>
        <taxon>Streptosporangiaceae</taxon>
        <taxon>Planomonospora</taxon>
    </lineage>
</organism>
<protein>
    <recommendedName>
        <fullName evidence="7">Endolytic murein transglycosylase</fullName>
        <ecNumber evidence="7">4.2.2.29</ecNumber>
    </recommendedName>
    <alternativeName>
        <fullName evidence="7">Peptidoglycan lytic transglycosylase</fullName>
    </alternativeName>
    <alternativeName>
        <fullName evidence="7">Peptidoglycan polymerization terminase</fullName>
    </alternativeName>
</protein>
<reference evidence="10" key="1">
    <citation type="journal article" date="2019" name="Int. J. Syst. Evol. Microbiol.">
        <title>The Global Catalogue of Microorganisms (GCM) 10K type strain sequencing project: providing services to taxonomists for standard genome sequencing and annotation.</title>
        <authorList>
            <consortium name="The Broad Institute Genomics Platform"/>
            <consortium name="The Broad Institute Genome Sequencing Center for Infectious Disease"/>
            <person name="Wu L."/>
            <person name="Ma J."/>
        </authorList>
    </citation>
    <scope>NUCLEOTIDE SEQUENCE [LARGE SCALE GENOMIC DNA]</scope>
    <source>
        <strain evidence="10">TBRC 4489</strain>
    </source>
</reference>
<feature type="transmembrane region" description="Helical" evidence="7">
    <location>
        <begin position="36"/>
        <end position="61"/>
    </location>
</feature>
<comment type="similarity">
    <text evidence="7">Belongs to the transglycosylase MltG family.</text>
</comment>
<dbReference type="Gene3D" id="3.30.1490.480">
    <property type="entry name" value="Endolytic murein transglycosylase"/>
    <property type="match status" value="1"/>
</dbReference>
<dbReference type="EMBL" id="JBHSBM010000005">
    <property type="protein sequence ID" value="MFC4056850.1"/>
    <property type="molecule type" value="Genomic_DNA"/>
</dbReference>
<evidence type="ECO:0000256" key="6">
    <source>
        <dbReference type="ARBA" id="ARBA00023316"/>
    </source>
</evidence>
<comment type="caution">
    <text evidence="9">The sequence shown here is derived from an EMBL/GenBank/DDBJ whole genome shotgun (WGS) entry which is preliminary data.</text>
</comment>
<feature type="domain" description="Recombinase" evidence="8">
    <location>
        <begin position="55"/>
        <end position="173"/>
    </location>
</feature>
<comment type="subcellular location">
    <subcellularLocation>
        <location evidence="7">Cell membrane</location>
        <topology evidence="7">Single-pass membrane protein</topology>
    </subcellularLocation>
</comment>
<evidence type="ECO:0000256" key="2">
    <source>
        <dbReference type="ARBA" id="ARBA00022692"/>
    </source>
</evidence>
<comment type="catalytic activity">
    <reaction evidence="7">
        <text>a peptidoglycan chain = a peptidoglycan chain with N-acetyl-1,6-anhydromuramyl-[peptide] at the reducing end + a peptidoglycan chain with N-acetylglucosamine at the non-reducing end.</text>
        <dbReference type="EC" id="4.2.2.29"/>
    </reaction>
</comment>
<dbReference type="PROSITE" id="PS51737">
    <property type="entry name" value="RECOMBINASE_DNA_BIND"/>
    <property type="match status" value="1"/>
</dbReference>
<keyword evidence="3 7" id="KW-1133">Transmembrane helix</keyword>
<dbReference type="PANTHER" id="PTHR30518:SF2">
    <property type="entry name" value="ENDOLYTIC MUREIN TRANSGLYCOSYLASE"/>
    <property type="match status" value="1"/>
</dbReference>
<gene>
    <name evidence="7 9" type="primary">mltG</name>
    <name evidence="9" type="ORF">ACFOWE_00995</name>
</gene>
<keyword evidence="2 7" id="KW-0812">Transmembrane</keyword>
<evidence type="ECO:0000256" key="4">
    <source>
        <dbReference type="ARBA" id="ARBA00023136"/>
    </source>
</evidence>